<organism evidence="4 5">
    <name type="scientific">Trametes cubensis</name>
    <dbReference type="NCBI Taxonomy" id="1111947"/>
    <lineage>
        <taxon>Eukaryota</taxon>
        <taxon>Fungi</taxon>
        <taxon>Dikarya</taxon>
        <taxon>Basidiomycota</taxon>
        <taxon>Agaricomycotina</taxon>
        <taxon>Agaricomycetes</taxon>
        <taxon>Polyporales</taxon>
        <taxon>Polyporaceae</taxon>
        <taxon>Trametes</taxon>
    </lineage>
</organism>
<name>A0AAD7TEB4_9APHY</name>
<protein>
    <recommendedName>
        <fullName evidence="3">Ketopantoate reductase N-terminal domain-containing protein</fullName>
    </recommendedName>
</protein>
<sequence>MRIHVVGIGAVGNFVAFHLRRSLAPKHSVFALHRSETFGLVKNRPDGAVLSVERDGSVMQQDGVIHLPYGEPRTRSRRSDFAPAALSARDDPDVRNEIGPIDSLVVTTKAYAVPPLLKVFRPNLSRDSTIVLLHNGMGVYEKVIANVFPEPHNRPNFVFCTNTHGLYSSGFLHTVHSGVGQLRLGIVPDPFEHNYEASYHAAEDPLDARLSLDDIANVSNPKDITPRYLNLRNTIAALVNAPGLRAWL</sequence>
<dbReference type="GO" id="GO:0005739">
    <property type="term" value="C:mitochondrion"/>
    <property type="evidence" value="ECO:0007669"/>
    <property type="project" value="TreeGrafter"/>
</dbReference>
<keyword evidence="2" id="KW-0560">Oxidoreductase</keyword>
<dbReference type="SUPFAM" id="SSF51735">
    <property type="entry name" value="NAD(P)-binding Rossmann-fold domains"/>
    <property type="match status" value="1"/>
</dbReference>
<dbReference type="AlphaFoldDB" id="A0AAD7TEB4"/>
<feature type="domain" description="Ketopantoate reductase N-terminal" evidence="3">
    <location>
        <begin position="3"/>
        <end position="187"/>
    </location>
</feature>
<dbReference type="GO" id="GO:0050661">
    <property type="term" value="F:NADP binding"/>
    <property type="evidence" value="ECO:0007669"/>
    <property type="project" value="TreeGrafter"/>
</dbReference>
<dbReference type="Gene3D" id="3.40.50.720">
    <property type="entry name" value="NAD(P)-binding Rossmann-like Domain"/>
    <property type="match status" value="1"/>
</dbReference>
<gene>
    <name evidence="4" type="ORF">ONZ51_g13514</name>
</gene>
<comment type="caution">
    <text evidence="4">The sequence shown here is derived from an EMBL/GenBank/DDBJ whole genome shotgun (WGS) entry which is preliminary data.</text>
</comment>
<evidence type="ECO:0000259" key="3">
    <source>
        <dbReference type="Pfam" id="PF02558"/>
    </source>
</evidence>
<dbReference type="GO" id="GO:0008677">
    <property type="term" value="F:2-dehydropantoate 2-reductase activity"/>
    <property type="evidence" value="ECO:0007669"/>
    <property type="project" value="TreeGrafter"/>
</dbReference>
<keyword evidence="5" id="KW-1185">Reference proteome</keyword>
<evidence type="ECO:0000313" key="5">
    <source>
        <dbReference type="Proteomes" id="UP001215151"/>
    </source>
</evidence>
<evidence type="ECO:0000256" key="1">
    <source>
        <dbReference type="ARBA" id="ARBA00022857"/>
    </source>
</evidence>
<dbReference type="InterPro" id="IPR050838">
    <property type="entry name" value="Ketopantoate_reductase"/>
</dbReference>
<reference evidence="4" key="1">
    <citation type="submission" date="2022-11" db="EMBL/GenBank/DDBJ databases">
        <title>Genome Sequence of Cubamyces cubensis.</title>
        <authorList>
            <person name="Buettner E."/>
        </authorList>
    </citation>
    <scope>NUCLEOTIDE SEQUENCE</scope>
    <source>
        <strain evidence="4">MPL-01</strain>
    </source>
</reference>
<dbReference type="EMBL" id="JAPEVG010001245">
    <property type="protein sequence ID" value="KAJ8453587.1"/>
    <property type="molecule type" value="Genomic_DNA"/>
</dbReference>
<proteinExistence type="predicted"/>
<dbReference type="Proteomes" id="UP001215151">
    <property type="component" value="Unassembled WGS sequence"/>
</dbReference>
<dbReference type="PANTHER" id="PTHR43765">
    <property type="entry name" value="2-DEHYDROPANTOATE 2-REDUCTASE-RELATED"/>
    <property type="match status" value="1"/>
</dbReference>
<dbReference type="InterPro" id="IPR013332">
    <property type="entry name" value="KPR_N"/>
</dbReference>
<dbReference type="PANTHER" id="PTHR43765:SF2">
    <property type="entry name" value="2-DEHYDROPANTOATE 2-REDUCTASE"/>
    <property type="match status" value="1"/>
</dbReference>
<evidence type="ECO:0000313" key="4">
    <source>
        <dbReference type="EMBL" id="KAJ8453587.1"/>
    </source>
</evidence>
<dbReference type="InterPro" id="IPR036291">
    <property type="entry name" value="NAD(P)-bd_dom_sf"/>
</dbReference>
<dbReference type="Pfam" id="PF02558">
    <property type="entry name" value="ApbA"/>
    <property type="match status" value="1"/>
</dbReference>
<evidence type="ECO:0000256" key="2">
    <source>
        <dbReference type="ARBA" id="ARBA00023002"/>
    </source>
</evidence>
<accession>A0AAD7TEB4</accession>
<keyword evidence="1" id="KW-0521">NADP</keyword>